<keyword evidence="11" id="KW-0443">Lipid metabolism</keyword>
<evidence type="ECO:0000256" key="14">
    <source>
        <dbReference type="ARBA" id="ARBA00053004"/>
    </source>
</evidence>
<keyword evidence="13" id="KW-0119">Carbohydrate metabolism</keyword>
<organism evidence="20 21">
    <name type="scientific">Aphanothece hegewaldii CCALA 016</name>
    <dbReference type="NCBI Taxonomy" id="2107694"/>
    <lineage>
        <taxon>Bacteria</taxon>
        <taxon>Bacillati</taxon>
        <taxon>Cyanobacteriota</taxon>
        <taxon>Cyanophyceae</taxon>
        <taxon>Oscillatoriophycideae</taxon>
        <taxon>Chroococcales</taxon>
        <taxon>Aphanothecaceae</taxon>
        <taxon>Aphanothece</taxon>
    </lineage>
</organism>
<proteinExistence type="inferred from homology"/>
<feature type="transmembrane region" description="Helical" evidence="18">
    <location>
        <begin position="49"/>
        <end position="65"/>
    </location>
</feature>
<keyword evidence="8" id="KW-0319">Glycerol metabolism</keyword>
<evidence type="ECO:0000256" key="5">
    <source>
        <dbReference type="ARBA" id="ARBA00022676"/>
    </source>
</evidence>
<comment type="subcellular location">
    <subcellularLocation>
        <location evidence="2">Membrane</location>
        <topology evidence="2">Multi-pass membrane protein</topology>
    </subcellularLocation>
</comment>
<evidence type="ECO:0000256" key="11">
    <source>
        <dbReference type="ARBA" id="ARBA00023098"/>
    </source>
</evidence>
<evidence type="ECO:0000256" key="9">
    <source>
        <dbReference type="ARBA" id="ARBA00022842"/>
    </source>
</evidence>
<feature type="transmembrane region" description="Helical" evidence="18">
    <location>
        <begin position="360"/>
        <end position="383"/>
    </location>
</feature>
<evidence type="ECO:0000256" key="7">
    <source>
        <dbReference type="ARBA" id="ARBA00022692"/>
    </source>
</evidence>
<evidence type="ECO:0000256" key="17">
    <source>
        <dbReference type="ARBA" id="ARBA00078564"/>
    </source>
</evidence>
<dbReference type="GO" id="GO:0046467">
    <property type="term" value="P:membrane lipid biosynthetic process"/>
    <property type="evidence" value="ECO:0007669"/>
    <property type="project" value="UniProtKB-ARBA"/>
</dbReference>
<dbReference type="PANTHER" id="PTHR43867:SF2">
    <property type="entry name" value="CELLULOSE SYNTHASE CATALYTIC SUBUNIT A [UDP-FORMING]"/>
    <property type="match status" value="1"/>
</dbReference>
<accession>A0A2T1LX88</accession>
<keyword evidence="6 20" id="KW-0808">Transferase</keyword>
<comment type="similarity">
    <text evidence="3">Belongs to the glycosyltransferase 2 family.</text>
</comment>
<evidence type="ECO:0000259" key="19">
    <source>
        <dbReference type="Pfam" id="PF00535"/>
    </source>
</evidence>
<comment type="cofactor">
    <cofactor evidence="1">
        <name>Mg(2+)</name>
        <dbReference type="ChEBI" id="CHEBI:18420"/>
    </cofactor>
</comment>
<feature type="domain" description="Glycosyltransferase 2-like" evidence="19">
    <location>
        <begin position="111"/>
        <end position="262"/>
    </location>
</feature>
<dbReference type="RefSeq" id="WP_106457242.1">
    <property type="nucleotide sequence ID" value="NZ_PXOH01000012.1"/>
</dbReference>
<reference evidence="20 21" key="1">
    <citation type="submission" date="2018-03" db="EMBL/GenBank/DDBJ databases">
        <title>The ancient ancestry and fast evolution of plastids.</title>
        <authorList>
            <person name="Moore K.R."/>
            <person name="Magnabosco C."/>
            <person name="Momper L."/>
            <person name="Gold D.A."/>
            <person name="Bosak T."/>
            <person name="Fournier G.P."/>
        </authorList>
    </citation>
    <scope>NUCLEOTIDE SEQUENCE [LARGE SCALE GENOMIC DNA]</scope>
    <source>
        <strain evidence="20 21">CCALA 016</strain>
    </source>
</reference>
<evidence type="ECO:0000256" key="6">
    <source>
        <dbReference type="ARBA" id="ARBA00022679"/>
    </source>
</evidence>
<evidence type="ECO:0000256" key="18">
    <source>
        <dbReference type="SAM" id="Phobius"/>
    </source>
</evidence>
<feature type="transmembrane region" description="Helical" evidence="18">
    <location>
        <begin position="421"/>
        <end position="442"/>
    </location>
</feature>
<evidence type="ECO:0000313" key="20">
    <source>
        <dbReference type="EMBL" id="PSF36811.1"/>
    </source>
</evidence>
<evidence type="ECO:0000256" key="8">
    <source>
        <dbReference type="ARBA" id="ARBA00022798"/>
    </source>
</evidence>
<dbReference type="PANTHER" id="PTHR43867">
    <property type="entry name" value="CELLULOSE SYNTHASE CATALYTIC SUBUNIT A [UDP-FORMING]"/>
    <property type="match status" value="1"/>
</dbReference>
<dbReference type="FunFam" id="3.90.550.10:FF:000164">
    <property type="entry name" value="Beta-(1-3)-glucosyl transferase"/>
    <property type="match status" value="1"/>
</dbReference>
<dbReference type="InterPro" id="IPR001173">
    <property type="entry name" value="Glyco_trans_2-like"/>
</dbReference>
<evidence type="ECO:0000256" key="13">
    <source>
        <dbReference type="ARBA" id="ARBA00023277"/>
    </source>
</evidence>
<dbReference type="GO" id="GO:0006071">
    <property type="term" value="P:glycerol metabolic process"/>
    <property type="evidence" value="ECO:0007669"/>
    <property type="project" value="UniProtKB-KW"/>
</dbReference>
<feature type="transmembrane region" description="Helical" evidence="18">
    <location>
        <begin position="389"/>
        <end position="409"/>
    </location>
</feature>
<dbReference type="Gene3D" id="3.90.550.10">
    <property type="entry name" value="Spore Coat Polysaccharide Biosynthesis Protein SpsA, Chain A"/>
    <property type="match status" value="1"/>
</dbReference>
<keyword evidence="4" id="KW-0444">Lipid biosynthesis</keyword>
<keyword evidence="5" id="KW-0328">Glycosyltransferase</keyword>
<keyword evidence="21" id="KW-1185">Reference proteome</keyword>
<comment type="caution">
    <text evidence="20">The sequence shown here is derived from an EMBL/GenBank/DDBJ whole genome shotgun (WGS) entry which is preliminary data.</text>
</comment>
<dbReference type="EC" id="2.4.1.336" evidence="15"/>
<protein>
    <recommendedName>
        <fullName evidence="16">Beta-monoglucosyldiacylglycerol synthase</fullName>
        <ecNumber evidence="15">2.4.1.336</ecNumber>
    </recommendedName>
    <alternativeName>
        <fullName evidence="17">UDP-glucose:1,2-diacylglycerol 3-beta-D-glucosyltransferase</fullName>
    </alternativeName>
</protein>
<dbReference type="AlphaFoldDB" id="A0A2T1LX88"/>
<dbReference type="Proteomes" id="UP000239001">
    <property type="component" value="Unassembled WGS sequence"/>
</dbReference>
<evidence type="ECO:0000256" key="2">
    <source>
        <dbReference type="ARBA" id="ARBA00004141"/>
    </source>
</evidence>
<evidence type="ECO:0000313" key="21">
    <source>
        <dbReference type="Proteomes" id="UP000239001"/>
    </source>
</evidence>
<evidence type="ECO:0000256" key="4">
    <source>
        <dbReference type="ARBA" id="ARBA00022516"/>
    </source>
</evidence>
<dbReference type="CDD" id="cd06423">
    <property type="entry name" value="CESA_like"/>
    <property type="match status" value="1"/>
</dbReference>
<name>A0A2T1LX88_9CHRO</name>
<gene>
    <name evidence="20" type="ORF">C7H19_12650</name>
</gene>
<keyword evidence="10 18" id="KW-1133">Transmembrane helix</keyword>
<evidence type="ECO:0000256" key="16">
    <source>
        <dbReference type="ARBA" id="ARBA00068721"/>
    </source>
</evidence>
<evidence type="ECO:0000256" key="15">
    <source>
        <dbReference type="ARBA" id="ARBA00066964"/>
    </source>
</evidence>
<evidence type="ECO:0000256" key="1">
    <source>
        <dbReference type="ARBA" id="ARBA00001946"/>
    </source>
</evidence>
<dbReference type="OrthoDB" id="9766299at2"/>
<dbReference type="EMBL" id="PXOH01000012">
    <property type="protein sequence ID" value="PSF36811.1"/>
    <property type="molecule type" value="Genomic_DNA"/>
</dbReference>
<dbReference type="GO" id="GO:0005886">
    <property type="term" value="C:plasma membrane"/>
    <property type="evidence" value="ECO:0007669"/>
    <property type="project" value="TreeGrafter"/>
</dbReference>
<evidence type="ECO:0000256" key="10">
    <source>
        <dbReference type="ARBA" id="ARBA00022989"/>
    </source>
</evidence>
<sequence>MTKNYWSDESSEELDPISSLLSEWTDPEEDEEEFRSDFFQGLAGRRQKAAFVLITIWTVTIALHLVNWGMWVVLALTAIIVIQGLRLMLAKPEATPTPLSDEALLTAPHVSILVAAKNEEAVISRLVASLCNLDYPSDKYDVWMIDDASTDKTPVILDQLVEQYPQLNVIHRPANAGGGKSGALNQVLRLTKGDIIGVFDADALISADLLRSVVPMFEAPRMGAIQVRKAITNDGVNFWTKGQMAEMAVDSYYQQQRIAIGGMGELRGNGQFVRRTATISCGGWNEQTITDDLDLTIRLHLDDWKIGILMTPAVGEEGVTNALALWHQRNRWAEGGYQRYMDYWRWMINAPMGLKKKMDLLYFLFLQYILPTAAIPDLFMVITRHRPPLLTPVTGLLLFFSFLGMSTGLRRIKAEEKLSFANLMNIAWVTFKGTVYMMHWFVIIPSITARMSVRPKRLKWVKTVHQGSTQENFEF</sequence>
<keyword evidence="7 18" id="KW-0812">Transmembrane</keyword>
<keyword evidence="12 18" id="KW-0472">Membrane</keyword>
<dbReference type="Pfam" id="PF00535">
    <property type="entry name" value="Glycos_transf_2"/>
    <property type="match status" value="1"/>
</dbReference>
<reference evidence="20 21" key="2">
    <citation type="submission" date="2018-03" db="EMBL/GenBank/DDBJ databases">
        <authorList>
            <person name="Keele B.F."/>
        </authorList>
    </citation>
    <scope>NUCLEOTIDE SEQUENCE [LARGE SCALE GENOMIC DNA]</scope>
    <source>
        <strain evidence="20 21">CCALA 016</strain>
    </source>
</reference>
<evidence type="ECO:0000256" key="3">
    <source>
        <dbReference type="ARBA" id="ARBA00006739"/>
    </source>
</evidence>
<dbReference type="GO" id="GO:0016758">
    <property type="term" value="F:hexosyltransferase activity"/>
    <property type="evidence" value="ECO:0007669"/>
    <property type="project" value="TreeGrafter"/>
</dbReference>
<dbReference type="InterPro" id="IPR050321">
    <property type="entry name" value="Glycosyltr_2/OpgH_subfam"/>
</dbReference>
<keyword evidence="9" id="KW-0460">Magnesium</keyword>
<evidence type="ECO:0000256" key="12">
    <source>
        <dbReference type="ARBA" id="ARBA00023136"/>
    </source>
</evidence>
<dbReference type="SUPFAM" id="SSF53448">
    <property type="entry name" value="Nucleotide-diphospho-sugar transferases"/>
    <property type="match status" value="1"/>
</dbReference>
<comment type="catalytic activity">
    <reaction evidence="14">
        <text>a 1,2-diacyl-sn-glycerol + UDP-alpha-D-glucose = a 1,2-diacyl-3-O-(beta-D-glucopyranosyl)-sn-glycerol + UDP + H(+)</text>
        <dbReference type="Rhea" id="RHEA:17285"/>
        <dbReference type="ChEBI" id="CHEBI:15378"/>
        <dbReference type="ChEBI" id="CHEBI:17815"/>
        <dbReference type="ChEBI" id="CHEBI:58223"/>
        <dbReference type="ChEBI" id="CHEBI:58885"/>
        <dbReference type="ChEBI" id="CHEBI:75799"/>
        <dbReference type="EC" id="2.4.1.336"/>
    </reaction>
</comment>
<dbReference type="InterPro" id="IPR029044">
    <property type="entry name" value="Nucleotide-diphossugar_trans"/>
</dbReference>